<accession>A0ACD4NNK4</accession>
<evidence type="ECO:0000313" key="2">
    <source>
        <dbReference type="Proteomes" id="UP001163223"/>
    </source>
</evidence>
<sequence>MREVAHGTAALLPVAAGQLLTITDVGGDRAAQLFAFTKADLAEFLSPHHTRVFSNSYRLTLGMRLVTNRRRPIMVLGRDGGAGHDLLMPGATRDSLIKAGLSSELGLSDLLVDSLAAHGLAPPKLPDPVNLFLDVAVEETGRLVPRQAAPLPGRAITCRVLIDAHLVVAAGASDLGIATGRGHLRVEVRNHLHPAAQDTAA</sequence>
<dbReference type="EMBL" id="CP113520">
    <property type="protein sequence ID" value="WAJ28312.1"/>
    <property type="molecule type" value="Genomic_DNA"/>
</dbReference>
<organism evidence="1 2">
    <name type="scientific">Antarcticirhabdus aurantiaca</name>
    <dbReference type="NCBI Taxonomy" id="2606717"/>
    <lineage>
        <taxon>Bacteria</taxon>
        <taxon>Pseudomonadati</taxon>
        <taxon>Pseudomonadota</taxon>
        <taxon>Alphaproteobacteria</taxon>
        <taxon>Hyphomicrobiales</taxon>
        <taxon>Aurantimonadaceae</taxon>
        <taxon>Antarcticirhabdus</taxon>
    </lineage>
</organism>
<protein>
    <submittedName>
        <fullName evidence="1">Urea carboxylase-associated family protein</fullName>
    </submittedName>
</protein>
<evidence type="ECO:0000313" key="1">
    <source>
        <dbReference type="EMBL" id="WAJ28312.1"/>
    </source>
</evidence>
<reference evidence="1" key="1">
    <citation type="submission" date="2022-11" db="EMBL/GenBank/DDBJ databases">
        <title>beta-Carotene-producing bacterium, Jeongeuplla avenae sp. nov., alleviates the salt stress of Arabidopsis seedlings.</title>
        <authorList>
            <person name="Jiang L."/>
            <person name="Lee J."/>
        </authorList>
    </citation>
    <scope>NUCLEOTIDE SEQUENCE</scope>
    <source>
        <strain evidence="1">DY_R2A_6</strain>
    </source>
</reference>
<dbReference type="Proteomes" id="UP001163223">
    <property type="component" value="Chromosome"/>
</dbReference>
<proteinExistence type="predicted"/>
<gene>
    <name evidence="1" type="ORF">OXU80_26435</name>
</gene>
<keyword evidence="2" id="KW-1185">Reference proteome</keyword>
<name>A0ACD4NNK4_9HYPH</name>